<proteinExistence type="predicted"/>
<dbReference type="STRING" id="1423750.FC89_GL001151"/>
<name>A0A0R1VL05_9LACO</name>
<dbReference type="OrthoDB" id="2148962at2"/>
<gene>
    <name evidence="1" type="ORF">FC89_GL001151</name>
</gene>
<protein>
    <submittedName>
        <fullName evidence="1">Uncharacterized protein</fullName>
    </submittedName>
</protein>
<organism evidence="1 2">
    <name type="scientific">Liquorilactobacillus ghanensis DSM 18630</name>
    <dbReference type="NCBI Taxonomy" id="1423750"/>
    <lineage>
        <taxon>Bacteria</taxon>
        <taxon>Bacillati</taxon>
        <taxon>Bacillota</taxon>
        <taxon>Bacilli</taxon>
        <taxon>Lactobacillales</taxon>
        <taxon>Lactobacillaceae</taxon>
        <taxon>Liquorilactobacillus</taxon>
    </lineage>
</organism>
<evidence type="ECO:0000313" key="2">
    <source>
        <dbReference type="Proteomes" id="UP000051451"/>
    </source>
</evidence>
<dbReference type="RefSeq" id="WP_057871888.1">
    <property type="nucleotide sequence ID" value="NZ_AZGB01000016.1"/>
</dbReference>
<sequence length="78" mass="8783">MADKKIKIDPAAFACSVVSGSNLTGDDDEKDCKKALVRYLTAYLLVEKFNNLEANQFKFINSKNFEYLMSALDSVKPR</sequence>
<dbReference type="Proteomes" id="UP000051451">
    <property type="component" value="Unassembled WGS sequence"/>
</dbReference>
<keyword evidence="2" id="KW-1185">Reference proteome</keyword>
<reference evidence="1 2" key="1">
    <citation type="journal article" date="2015" name="Genome Announc.">
        <title>Expanding the biotechnology potential of lactobacilli through comparative genomics of 213 strains and associated genera.</title>
        <authorList>
            <person name="Sun Z."/>
            <person name="Harris H.M."/>
            <person name="McCann A."/>
            <person name="Guo C."/>
            <person name="Argimon S."/>
            <person name="Zhang W."/>
            <person name="Yang X."/>
            <person name="Jeffery I.B."/>
            <person name="Cooney J.C."/>
            <person name="Kagawa T.F."/>
            <person name="Liu W."/>
            <person name="Song Y."/>
            <person name="Salvetti E."/>
            <person name="Wrobel A."/>
            <person name="Rasinkangas P."/>
            <person name="Parkhill J."/>
            <person name="Rea M.C."/>
            <person name="O'Sullivan O."/>
            <person name="Ritari J."/>
            <person name="Douillard F.P."/>
            <person name="Paul Ross R."/>
            <person name="Yang R."/>
            <person name="Briner A.E."/>
            <person name="Felis G.E."/>
            <person name="de Vos W.M."/>
            <person name="Barrangou R."/>
            <person name="Klaenhammer T.R."/>
            <person name="Caufield P.W."/>
            <person name="Cui Y."/>
            <person name="Zhang H."/>
            <person name="O'Toole P.W."/>
        </authorList>
    </citation>
    <scope>NUCLEOTIDE SEQUENCE [LARGE SCALE GENOMIC DNA]</scope>
    <source>
        <strain evidence="1 2">DSM 18630</strain>
    </source>
</reference>
<dbReference type="AlphaFoldDB" id="A0A0R1VL05"/>
<dbReference type="GeneID" id="98319169"/>
<comment type="caution">
    <text evidence="1">The sequence shown here is derived from an EMBL/GenBank/DDBJ whole genome shotgun (WGS) entry which is preliminary data.</text>
</comment>
<evidence type="ECO:0000313" key="1">
    <source>
        <dbReference type="EMBL" id="KRM06279.1"/>
    </source>
</evidence>
<dbReference type="EMBL" id="AZGB01000016">
    <property type="protein sequence ID" value="KRM06279.1"/>
    <property type="molecule type" value="Genomic_DNA"/>
</dbReference>
<dbReference type="PATRIC" id="fig|1423750.3.peg.1177"/>
<accession>A0A0R1VL05</accession>